<evidence type="ECO:0000313" key="2">
    <source>
        <dbReference type="EMBL" id="BDZ43334.1"/>
    </source>
</evidence>
<evidence type="ECO:0000256" key="1">
    <source>
        <dbReference type="SAM" id="MobiDB-lite"/>
    </source>
</evidence>
<keyword evidence="3" id="KW-1185">Reference proteome</keyword>
<name>A0ABN6XEQ0_9CELL</name>
<sequence length="117" mass="12098">MAPPNADRHDGDGDGTDGDPGSPTGGTGDGSPAGDDRQDDGLDVERRWAAIVDELGGEGGTGPARPDPVADGVPPVPQARPVLRAGPRTGPRDWPTSAEVEALEDAESHFTPRSRRR</sequence>
<feature type="region of interest" description="Disordered" evidence="1">
    <location>
        <begin position="1"/>
        <end position="117"/>
    </location>
</feature>
<organism evidence="2 3">
    <name type="scientific">Paraoerskovia sediminicola</name>
    <dbReference type="NCBI Taxonomy" id="1138587"/>
    <lineage>
        <taxon>Bacteria</taxon>
        <taxon>Bacillati</taxon>
        <taxon>Actinomycetota</taxon>
        <taxon>Actinomycetes</taxon>
        <taxon>Micrococcales</taxon>
        <taxon>Cellulomonadaceae</taxon>
        <taxon>Paraoerskovia</taxon>
    </lineage>
</organism>
<gene>
    <name evidence="2" type="ORF">GCM10025865_26330</name>
</gene>
<dbReference type="EMBL" id="AP027729">
    <property type="protein sequence ID" value="BDZ43334.1"/>
    <property type="molecule type" value="Genomic_DNA"/>
</dbReference>
<dbReference type="Proteomes" id="UP001321475">
    <property type="component" value="Chromosome"/>
</dbReference>
<feature type="compositionally biased region" description="Basic and acidic residues" evidence="1">
    <location>
        <begin position="1"/>
        <end position="12"/>
    </location>
</feature>
<dbReference type="RefSeq" id="WP_286217603.1">
    <property type="nucleotide sequence ID" value="NZ_AP027729.1"/>
</dbReference>
<feature type="compositionally biased region" description="Low complexity" evidence="1">
    <location>
        <begin position="63"/>
        <end position="73"/>
    </location>
</feature>
<proteinExistence type="predicted"/>
<feature type="compositionally biased region" description="Basic and acidic residues" evidence="1">
    <location>
        <begin position="34"/>
        <end position="48"/>
    </location>
</feature>
<evidence type="ECO:0000313" key="3">
    <source>
        <dbReference type="Proteomes" id="UP001321475"/>
    </source>
</evidence>
<accession>A0ABN6XEQ0</accession>
<reference evidence="3" key="1">
    <citation type="journal article" date="2019" name="Int. J. Syst. Evol. Microbiol.">
        <title>The Global Catalogue of Microorganisms (GCM) 10K type strain sequencing project: providing services to taxonomists for standard genome sequencing and annotation.</title>
        <authorList>
            <consortium name="The Broad Institute Genomics Platform"/>
            <consortium name="The Broad Institute Genome Sequencing Center for Infectious Disease"/>
            <person name="Wu L."/>
            <person name="Ma J."/>
        </authorList>
    </citation>
    <scope>NUCLEOTIDE SEQUENCE [LARGE SCALE GENOMIC DNA]</scope>
    <source>
        <strain evidence="3">NBRC 108565</strain>
    </source>
</reference>
<protein>
    <submittedName>
        <fullName evidence="2">Uncharacterized protein</fullName>
    </submittedName>
</protein>